<feature type="signal peptide" evidence="10">
    <location>
        <begin position="1"/>
        <end position="21"/>
    </location>
</feature>
<dbReference type="EMBL" id="WTYQ01000002">
    <property type="protein sequence ID" value="MXP25586.1"/>
    <property type="molecule type" value="Genomic_DNA"/>
</dbReference>
<dbReference type="PROSITE" id="PS52016">
    <property type="entry name" value="TONB_DEPENDENT_REC_3"/>
    <property type="match status" value="1"/>
</dbReference>
<dbReference type="GO" id="GO:0044718">
    <property type="term" value="P:siderophore transmembrane transport"/>
    <property type="evidence" value="ECO:0007669"/>
    <property type="project" value="TreeGrafter"/>
</dbReference>
<evidence type="ECO:0000259" key="12">
    <source>
        <dbReference type="Pfam" id="PF07715"/>
    </source>
</evidence>
<dbReference type="InterPro" id="IPR012910">
    <property type="entry name" value="Plug_dom"/>
</dbReference>
<keyword evidence="14" id="KW-1185">Reference proteome</keyword>
<dbReference type="PANTHER" id="PTHR30069:SF40">
    <property type="entry name" value="TONB-DEPENDENT RECEPTOR NMB0964-RELATED"/>
    <property type="match status" value="1"/>
</dbReference>
<dbReference type="Pfam" id="PF00593">
    <property type="entry name" value="TonB_dep_Rec_b-barrel"/>
    <property type="match status" value="1"/>
</dbReference>
<evidence type="ECO:0000313" key="13">
    <source>
        <dbReference type="EMBL" id="MXP25586.1"/>
    </source>
</evidence>
<organism evidence="13 14">
    <name type="scientific">Altericroceibacterium indicum</name>
    <dbReference type="NCBI Taxonomy" id="374177"/>
    <lineage>
        <taxon>Bacteria</taxon>
        <taxon>Pseudomonadati</taxon>
        <taxon>Pseudomonadota</taxon>
        <taxon>Alphaproteobacteria</taxon>
        <taxon>Sphingomonadales</taxon>
        <taxon>Erythrobacteraceae</taxon>
        <taxon>Altericroceibacterium</taxon>
    </lineage>
</organism>
<dbReference type="InterPro" id="IPR039426">
    <property type="entry name" value="TonB-dep_rcpt-like"/>
</dbReference>
<dbReference type="InterPro" id="IPR036942">
    <property type="entry name" value="Beta-barrel_TonB_sf"/>
</dbReference>
<comment type="caution">
    <text evidence="13">The sequence shown here is derived from an EMBL/GenBank/DDBJ whole genome shotgun (WGS) entry which is preliminary data.</text>
</comment>
<keyword evidence="10" id="KW-0732">Signal</keyword>
<dbReference type="Gene3D" id="2.40.170.20">
    <property type="entry name" value="TonB-dependent receptor, beta-barrel domain"/>
    <property type="match status" value="1"/>
</dbReference>
<sequence length="674" mass="72352">MRNILFAGAALAALTPTVVYGQGVSAPAPQPAHENSTHGEIIVTASPYAVSQDSTAAIVAKVDRNQIVENGGASIANALSNVPGVAATGFAAGASRPIIRGMDANRVRLLENGTSASDVSDIGPDHGVPIDPLSARSIEVVRGAGTLRYGSQAIGGVVNVLNDRVPMSLPDKPISFELNGNYDTVSNAPEASALVDAAVSNFALHADGFYRHADDYDTPVTESTPDGKLDNSFAHAHGGSLGGSYFFGGSHMGVGVTQYDATYGIPAEDSHIDMKQTKVMTRSSFDLGGDRKLTLDGSYANYKHSEIEADGEIATTFRNKEWDVHPELLLGAIGPLTNVAIGSEYIHRKFSAVGEDASYLFPTLTESEAGYIFTDLPLNDALKLQASGRIEHVSVEGTPVSDVFTKTNFTPISGAIGALWTATPALKLGLTFSSTGRAPAQTELFARGGHDGPQTFEFGDPTLKIERANSLEASLRFNQDRFHFDGSLYSTWFNNYIYGNLTGRTCDDATGECVVGNANELKELFYRQQNAHFRGLEGEAFFDVVRSDAGTLQLHALGDYVRATFNNDNGNVPRIPPYRIGGGLNWKGDSLDAGMDLTYFGKQDKFGAYDTPTNSYYNLNARIAWRPFEQHRGVELALVGQNLTNDVQRDAAALNRTEVIMPGRNVRFVVRVAM</sequence>
<comment type="subcellular location">
    <subcellularLocation>
        <location evidence="1 8">Cell outer membrane</location>
        <topology evidence="1 8">Multi-pass membrane protein</topology>
    </subcellularLocation>
</comment>
<keyword evidence="3 8" id="KW-1134">Transmembrane beta strand</keyword>
<evidence type="ECO:0000256" key="5">
    <source>
        <dbReference type="ARBA" id="ARBA00023077"/>
    </source>
</evidence>
<evidence type="ECO:0000256" key="2">
    <source>
        <dbReference type="ARBA" id="ARBA00022448"/>
    </source>
</evidence>
<evidence type="ECO:0000259" key="11">
    <source>
        <dbReference type="Pfam" id="PF00593"/>
    </source>
</evidence>
<evidence type="ECO:0000313" key="14">
    <source>
        <dbReference type="Proteomes" id="UP000460561"/>
    </source>
</evidence>
<keyword evidence="13" id="KW-0675">Receptor</keyword>
<dbReference type="GO" id="GO:0015344">
    <property type="term" value="F:siderophore uptake transmembrane transporter activity"/>
    <property type="evidence" value="ECO:0007669"/>
    <property type="project" value="TreeGrafter"/>
</dbReference>
<dbReference type="RefSeq" id="WP_160738804.1">
    <property type="nucleotide sequence ID" value="NZ_WTYQ01000002.1"/>
</dbReference>
<proteinExistence type="inferred from homology"/>
<dbReference type="PANTHER" id="PTHR30069">
    <property type="entry name" value="TONB-DEPENDENT OUTER MEMBRANE RECEPTOR"/>
    <property type="match status" value="1"/>
</dbReference>
<keyword evidence="7 8" id="KW-0998">Cell outer membrane</keyword>
<dbReference type="SUPFAM" id="SSF56935">
    <property type="entry name" value="Porins"/>
    <property type="match status" value="1"/>
</dbReference>
<evidence type="ECO:0000256" key="6">
    <source>
        <dbReference type="ARBA" id="ARBA00023136"/>
    </source>
</evidence>
<protein>
    <submittedName>
        <fullName evidence="13">TonB-dependent receptor</fullName>
    </submittedName>
</protein>
<evidence type="ECO:0000256" key="3">
    <source>
        <dbReference type="ARBA" id="ARBA00022452"/>
    </source>
</evidence>
<comment type="similarity">
    <text evidence="8 9">Belongs to the TonB-dependent receptor family.</text>
</comment>
<keyword evidence="6 8" id="KW-0472">Membrane</keyword>
<dbReference type="GO" id="GO:0009279">
    <property type="term" value="C:cell outer membrane"/>
    <property type="evidence" value="ECO:0007669"/>
    <property type="project" value="UniProtKB-SubCell"/>
</dbReference>
<name>A0A845AAL5_9SPHN</name>
<feature type="domain" description="TonB-dependent receptor-like beta-barrel" evidence="11">
    <location>
        <begin position="220"/>
        <end position="643"/>
    </location>
</feature>
<evidence type="ECO:0000256" key="9">
    <source>
        <dbReference type="RuleBase" id="RU003357"/>
    </source>
</evidence>
<evidence type="ECO:0000256" key="4">
    <source>
        <dbReference type="ARBA" id="ARBA00022692"/>
    </source>
</evidence>
<reference evidence="13 14" key="1">
    <citation type="submission" date="2019-12" db="EMBL/GenBank/DDBJ databases">
        <title>Genomic-based taxomic classification of the family Erythrobacteraceae.</title>
        <authorList>
            <person name="Xu L."/>
        </authorList>
    </citation>
    <scope>NUCLEOTIDE SEQUENCE [LARGE SCALE GENOMIC DNA]</scope>
    <source>
        <strain evidence="13 14">DSM 18604</strain>
    </source>
</reference>
<evidence type="ECO:0000256" key="10">
    <source>
        <dbReference type="SAM" id="SignalP"/>
    </source>
</evidence>
<dbReference type="AlphaFoldDB" id="A0A845AAL5"/>
<keyword evidence="2 8" id="KW-0813">Transport</keyword>
<dbReference type="InterPro" id="IPR000531">
    <property type="entry name" value="Beta-barrel_TonB"/>
</dbReference>
<dbReference type="Pfam" id="PF07715">
    <property type="entry name" value="Plug"/>
    <property type="match status" value="1"/>
</dbReference>
<dbReference type="InterPro" id="IPR037066">
    <property type="entry name" value="Plug_dom_sf"/>
</dbReference>
<evidence type="ECO:0000256" key="8">
    <source>
        <dbReference type="PROSITE-ProRule" id="PRU01360"/>
    </source>
</evidence>
<dbReference type="Gene3D" id="2.170.130.10">
    <property type="entry name" value="TonB-dependent receptor, plug domain"/>
    <property type="match status" value="1"/>
</dbReference>
<evidence type="ECO:0000256" key="7">
    <source>
        <dbReference type="ARBA" id="ARBA00023237"/>
    </source>
</evidence>
<feature type="domain" description="TonB-dependent receptor plug" evidence="12">
    <location>
        <begin position="52"/>
        <end position="157"/>
    </location>
</feature>
<gene>
    <name evidence="13" type="ORF">GRI39_05955</name>
</gene>
<keyword evidence="5 9" id="KW-0798">TonB box</keyword>
<feature type="chain" id="PRO_5032535360" evidence="10">
    <location>
        <begin position="22"/>
        <end position="674"/>
    </location>
</feature>
<dbReference type="Proteomes" id="UP000460561">
    <property type="component" value="Unassembled WGS sequence"/>
</dbReference>
<evidence type="ECO:0000256" key="1">
    <source>
        <dbReference type="ARBA" id="ARBA00004571"/>
    </source>
</evidence>
<keyword evidence="4 8" id="KW-0812">Transmembrane</keyword>
<accession>A0A845AAL5</accession>
<dbReference type="OrthoDB" id="9795928at2"/>